<dbReference type="CDD" id="cd22265">
    <property type="entry name" value="UDM1_RNF168"/>
    <property type="match status" value="1"/>
</dbReference>
<dbReference type="PANTHER" id="PTHR47086">
    <property type="entry name" value="BTB DOMAIN-CONTAINING PROTEIN"/>
    <property type="match status" value="1"/>
</dbReference>
<proteinExistence type="predicted"/>
<feature type="region of interest" description="Disordered" evidence="1">
    <location>
        <begin position="485"/>
        <end position="505"/>
    </location>
</feature>
<name>A0A7I8WGC4_BURXY</name>
<evidence type="ECO:0000259" key="2">
    <source>
        <dbReference type="Pfam" id="PF21599"/>
    </source>
</evidence>
<feature type="compositionally biased region" description="Low complexity" evidence="1">
    <location>
        <begin position="327"/>
        <end position="338"/>
    </location>
</feature>
<feature type="domain" description="ZSWIM3 N-terminal" evidence="2">
    <location>
        <begin position="96"/>
        <end position="199"/>
    </location>
</feature>
<protein>
    <submittedName>
        <fullName evidence="3">(pine wood nematode) hypothetical protein</fullName>
    </submittedName>
</protein>
<accession>A0A7I8WGC4</accession>
<dbReference type="EMBL" id="CAJFCV020000003">
    <property type="protein sequence ID" value="CAG9111491.1"/>
    <property type="molecule type" value="Genomic_DNA"/>
</dbReference>
<dbReference type="EMBL" id="CAJFDI010000003">
    <property type="protein sequence ID" value="CAD5222990.1"/>
    <property type="molecule type" value="Genomic_DNA"/>
</dbReference>
<evidence type="ECO:0000313" key="3">
    <source>
        <dbReference type="EMBL" id="CAD5222990.1"/>
    </source>
</evidence>
<feature type="compositionally biased region" description="Basic and acidic residues" evidence="1">
    <location>
        <begin position="74"/>
        <end position="88"/>
    </location>
</feature>
<dbReference type="Proteomes" id="UP000659654">
    <property type="component" value="Unassembled WGS sequence"/>
</dbReference>
<feature type="region of interest" description="Disordered" evidence="1">
    <location>
        <begin position="212"/>
        <end position="258"/>
    </location>
</feature>
<feature type="compositionally biased region" description="Low complexity" evidence="1">
    <location>
        <begin position="51"/>
        <end position="60"/>
    </location>
</feature>
<gene>
    <name evidence="3" type="ORF">BXYJ_LOCUS7755</name>
</gene>
<dbReference type="InterPro" id="IPR048325">
    <property type="entry name" value="ZSWIM3_N"/>
</dbReference>
<feature type="compositionally biased region" description="Polar residues" evidence="1">
    <location>
        <begin position="242"/>
        <end position="258"/>
    </location>
</feature>
<sequence>MNLDSVFGEENQENNTDELINRMFNSANFPAAFGTVWPESQKRKADVLDVSESAETATSSDAPPVKRPRKPIKAPREQSHDPRAAEFSHPEDGIYMNAEFKTWDAFNEKFRNWMAKHNQPFRISSSDKFSNGDGSWNEEIGYRSIVYHCPRYGEVRVRGEGKRSKQQYLPCHCTATIRLNYHSATQVLRITTFRPLHNHELSYEEYTKLTNKRKSTVGPASPLTVQASSASTSGVSSNGTSPAGTVSPIQVSPTEISSPKSGLDIGLAGLPGLTAQTKEILAMASQQKEFSPVSGQIKDTDGPKIATPAKNLAQSGQKISPSPSKPSPSSLSPVQAPQQLPPQLLPEGKLVKKDENSNIYTLQDQKIAADVANQWIQAALAIKMENKQPAPEPVQPAESQNFQSALVQLLLNDPNQLRQLLEAENQRRLEQKRREEELARLRTPNLANLLQLAGFLKQNPQGSSNIPSQDEILRKLMENCAQNGNLGVSSEEEESRSNAEYGLSTGLSQSTAGINLKSGQSQGQQTAPARNQIIHPTQNQPQIAQSAFKQLLSAQQPPATSISGISSLNQPIYPSNFGFSPQIPLNSQNSTTNSTQSASELASTWMKMYSQQIQSQTNGIGHQNLKTNQGEDQEGARQLLNLLQALQPQNGVSQ</sequence>
<dbReference type="Pfam" id="PF21599">
    <property type="entry name" value="ZSWIM3_N"/>
    <property type="match status" value="1"/>
</dbReference>
<reference evidence="3" key="1">
    <citation type="submission" date="2020-09" db="EMBL/GenBank/DDBJ databases">
        <authorList>
            <person name="Kikuchi T."/>
        </authorList>
    </citation>
    <scope>NUCLEOTIDE SEQUENCE</scope>
    <source>
        <strain evidence="3">Ka4C1</strain>
    </source>
</reference>
<dbReference type="PANTHER" id="PTHR47086:SF4">
    <property type="entry name" value="BTB DOMAIN-CONTAINING PROTEIN"/>
    <property type="match status" value="1"/>
</dbReference>
<dbReference type="OrthoDB" id="5915810at2759"/>
<feature type="region of interest" description="Disordered" evidence="1">
    <location>
        <begin position="47"/>
        <end position="88"/>
    </location>
</feature>
<organism evidence="3 4">
    <name type="scientific">Bursaphelenchus xylophilus</name>
    <name type="common">Pinewood nematode worm</name>
    <name type="synonym">Aphelenchoides xylophilus</name>
    <dbReference type="NCBI Taxonomy" id="6326"/>
    <lineage>
        <taxon>Eukaryota</taxon>
        <taxon>Metazoa</taxon>
        <taxon>Ecdysozoa</taxon>
        <taxon>Nematoda</taxon>
        <taxon>Chromadorea</taxon>
        <taxon>Rhabditida</taxon>
        <taxon>Tylenchina</taxon>
        <taxon>Tylenchomorpha</taxon>
        <taxon>Aphelenchoidea</taxon>
        <taxon>Aphelenchoididae</taxon>
        <taxon>Bursaphelenchus</taxon>
    </lineage>
</organism>
<dbReference type="AlphaFoldDB" id="A0A7I8WGC4"/>
<feature type="compositionally biased region" description="Low complexity" evidence="1">
    <location>
        <begin position="227"/>
        <end position="241"/>
    </location>
</feature>
<evidence type="ECO:0000313" key="4">
    <source>
        <dbReference type="Proteomes" id="UP000659654"/>
    </source>
</evidence>
<comment type="caution">
    <text evidence="3">The sequence shown here is derived from an EMBL/GenBank/DDBJ whole genome shotgun (WGS) entry which is preliminary data.</text>
</comment>
<dbReference type="Proteomes" id="UP000582659">
    <property type="component" value="Unassembled WGS sequence"/>
</dbReference>
<evidence type="ECO:0000256" key="1">
    <source>
        <dbReference type="SAM" id="MobiDB-lite"/>
    </source>
</evidence>
<dbReference type="InterPro" id="IPR040854">
    <property type="entry name" value="ZSWIM9"/>
</dbReference>
<feature type="region of interest" description="Disordered" evidence="1">
    <location>
        <begin position="286"/>
        <end position="341"/>
    </location>
</feature>
<keyword evidence="4" id="KW-1185">Reference proteome</keyword>